<name>A0A7D9K449_PARCT</name>
<dbReference type="Proteomes" id="UP001152795">
    <property type="component" value="Unassembled WGS sequence"/>
</dbReference>
<dbReference type="AlphaFoldDB" id="A0A7D9K449"/>
<sequence length="279" mass="30218">MESFIDNMLGSEVDKKAVSAAVRLLENQLVSPSDGRLSGAKYTTNSLPHSIDSKRSNQVSASSNSRQIATGSPTVTGKSSYNSNSRSNFCSSTPNISPIPVVTSTVLPDGNRSTRGQFISRAKLVSTAMSVPRTNTPQITVQSPQIHSMQQSGSTQRRTAIKQEQTSSKQPPALLNNQHIPGKPVLNHAMVMRNKFAKTIANHLPQSTAIKSVSTILTQHSNTTAVQNYATAIQAQWVSNRTKERAAKLESFFTRLITLATSISPEIGKYVQELIKALV</sequence>
<accession>A0A7D9K449</accession>
<feature type="compositionally biased region" description="Polar residues" evidence="1">
    <location>
        <begin position="56"/>
        <end position="93"/>
    </location>
</feature>
<feature type="non-terminal residue" evidence="2">
    <location>
        <position position="279"/>
    </location>
</feature>
<dbReference type="GO" id="GO:0006351">
    <property type="term" value="P:DNA-templated transcription"/>
    <property type="evidence" value="ECO:0007669"/>
    <property type="project" value="InterPro"/>
</dbReference>
<gene>
    <name evidence="2" type="ORF">PACLA_8A054448</name>
</gene>
<dbReference type="EMBL" id="CACRXK020026964">
    <property type="protein sequence ID" value="CAB4040566.1"/>
    <property type="molecule type" value="Genomic_DNA"/>
</dbReference>
<comment type="caution">
    <text evidence="2">The sequence shown here is derived from an EMBL/GenBank/DDBJ whole genome shotgun (WGS) entry which is preliminary data.</text>
</comment>
<evidence type="ECO:0000256" key="1">
    <source>
        <dbReference type="SAM" id="MobiDB-lite"/>
    </source>
</evidence>
<keyword evidence="3" id="KW-1185">Reference proteome</keyword>
<feature type="region of interest" description="Disordered" evidence="1">
    <location>
        <begin position="139"/>
        <end position="176"/>
    </location>
</feature>
<feature type="region of interest" description="Disordered" evidence="1">
    <location>
        <begin position="33"/>
        <end position="93"/>
    </location>
</feature>
<evidence type="ECO:0000313" key="3">
    <source>
        <dbReference type="Proteomes" id="UP001152795"/>
    </source>
</evidence>
<dbReference type="Gene3D" id="1.20.120.1110">
    <property type="entry name" value="TAFH/NHR1 domain"/>
    <property type="match status" value="1"/>
</dbReference>
<dbReference type="SUPFAM" id="SSF158553">
    <property type="entry name" value="TAFH domain-like"/>
    <property type="match status" value="1"/>
</dbReference>
<proteinExistence type="predicted"/>
<reference evidence="2" key="1">
    <citation type="submission" date="2020-04" db="EMBL/GenBank/DDBJ databases">
        <authorList>
            <person name="Alioto T."/>
            <person name="Alioto T."/>
            <person name="Gomez Garrido J."/>
        </authorList>
    </citation>
    <scope>NUCLEOTIDE SEQUENCE</scope>
    <source>
        <strain evidence="2">A484AB</strain>
    </source>
</reference>
<evidence type="ECO:0000313" key="2">
    <source>
        <dbReference type="EMBL" id="CAB4040566.1"/>
    </source>
</evidence>
<organism evidence="2 3">
    <name type="scientific">Paramuricea clavata</name>
    <name type="common">Red gorgonian</name>
    <name type="synonym">Violescent sea-whip</name>
    <dbReference type="NCBI Taxonomy" id="317549"/>
    <lineage>
        <taxon>Eukaryota</taxon>
        <taxon>Metazoa</taxon>
        <taxon>Cnidaria</taxon>
        <taxon>Anthozoa</taxon>
        <taxon>Octocorallia</taxon>
        <taxon>Malacalcyonacea</taxon>
        <taxon>Plexauridae</taxon>
        <taxon>Paramuricea</taxon>
    </lineage>
</organism>
<protein>
    <submittedName>
        <fullName evidence="2">Uncharacterized protein</fullName>
    </submittedName>
</protein>
<dbReference type="InterPro" id="IPR037249">
    <property type="entry name" value="TAFH/NHR1_dom_sf"/>
</dbReference>